<gene>
    <name evidence="1" type="ORF">PMIN01_06188</name>
</gene>
<evidence type="ECO:0000313" key="2">
    <source>
        <dbReference type="Proteomes" id="UP000756921"/>
    </source>
</evidence>
<organism evidence="1 2">
    <name type="scientific">Paraphaeosphaeria minitans</name>
    <dbReference type="NCBI Taxonomy" id="565426"/>
    <lineage>
        <taxon>Eukaryota</taxon>
        <taxon>Fungi</taxon>
        <taxon>Dikarya</taxon>
        <taxon>Ascomycota</taxon>
        <taxon>Pezizomycotina</taxon>
        <taxon>Dothideomycetes</taxon>
        <taxon>Pleosporomycetidae</taxon>
        <taxon>Pleosporales</taxon>
        <taxon>Massarineae</taxon>
        <taxon>Didymosphaeriaceae</taxon>
        <taxon>Paraphaeosphaeria</taxon>
    </lineage>
</organism>
<evidence type="ECO:0000313" key="1">
    <source>
        <dbReference type="EMBL" id="KAF9736273.1"/>
    </source>
</evidence>
<dbReference type="EMBL" id="WJXW01000005">
    <property type="protein sequence ID" value="KAF9736273.1"/>
    <property type="molecule type" value="Genomic_DNA"/>
</dbReference>
<sequence>MSSLASPPTCAGGGLGASLLFGPRTIGRAQQANLLALRAQPLRRQLDSARHGKLLLQQQPPARRGVPPHALPVPRVCMASGCLRVLMNLTPPVAISSLLARNLPSPPIVVATACIVCVLGTACPSLPSYYVCRAANRGSSFLPVDSHLKPGAALLHSNRRLAFSSHTETPSLRKPEAPLAHRAHLTRARAVRVLVEAVRGTTYNVQGVHLAARGMFLQPDHVVAALQHVHQSSRLFFSGLTRSACHRVDPAFVSLQSESRVATALADGARGRATQARHPGYPVPALLLKPVMLAGELECGEVGGVPTSRRLNHRGPATYLPGYQLRWTRNEMREIGVDIVCCSLLLSDGRPVHVAVVSI</sequence>
<protein>
    <submittedName>
        <fullName evidence="1">Uncharacterized protein</fullName>
    </submittedName>
</protein>
<keyword evidence="2" id="KW-1185">Reference proteome</keyword>
<dbReference type="AlphaFoldDB" id="A0A9P6GJK6"/>
<comment type="caution">
    <text evidence="1">The sequence shown here is derived from an EMBL/GenBank/DDBJ whole genome shotgun (WGS) entry which is preliminary data.</text>
</comment>
<name>A0A9P6GJK6_9PLEO</name>
<accession>A0A9P6GJK6</accession>
<dbReference type="Proteomes" id="UP000756921">
    <property type="component" value="Unassembled WGS sequence"/>
</dbReference>
<proteinExistence type="predicted"/>
<reference evidence="1" key="1">
    <citation type="journal article" date="2020" name="Mol. Plant Microbe Interact.">
        <title>Genome Sequence of the Biocontrol Agent Coniothyrium minitans strain Conio (IMI 134523).</title>
        <authorList>
            <person name="Patel D."/>
            <person name="Shittu T.A."/>
            <person name="Baroncelli R."/>
            <person name="Muthumeenakshi S."/>
            <person name="Osborne T.H."/>
            <person name="Janganan T.K."/>
            <person name="Sreenivasaprasad S."/>
        </authorList>
    </citation>
    <scope>NUCLEOTIDE SEQUENCE</scope>
    <source>
        <strain evidence="1">Conio</strain>
    </source>
</reference>